<name>A0A4V3AVI4_MYCMU</name>
<sequence length="382" mass="42385">MATVDKPVIPFRLVEWNVAMSLHTKVQLLAALNPDVAVLPESANTDATRCALAEIGATSAQWVGGNPNKGLSVVTFHGWRAQIDDSYDAGYQWVMPVRIDGPAHVRLLAVWDMNHRGSGHLSARQLGACRASISHYEEFLSAPADLTLISGDFNNSVHWDKPSKNAKFGDFMDYLENRQFISAYHTAVGAKRGSEPHPTLWWMKNATTTYHIDYTFLSRANVIKSVAVGTYADWIDHSDHSPMTIDIDVVAQSNPQTIAVSIGPLDDELRATASTEQLMSPTETADLMLFPLDPGTLPDMHCGVNGQPFVQEFRPTHFTARWTDNVLVEVRIWGPRLLQDGSLGKRELDHRWKSSRAAGGVNYAELPKLVAEQLIAYEARRN</sequence>
<proteinExistence type="predicted"/>
<dbReference type="AlphaFoldDB" id="A0A4V3AVI4"/>
<dbReference type="SUPFAM" id="SSF56219">
    <property type="entry name" value="DNase I-like"/>
    <property type="match status" value="1"/>
</dbReference>
<dbReference type="Gene3D" id="3.60.10.10">
    <property type="entry name" value="Endonuclease/exonuclease/phosphatase"/>
    <property type="match status" value="1"/>
</dbReference>
<accession>A0A4V3AVI4</accession>
<dbReference type="EMBL" id="SDLO01000025">
    <property type="protein sequence ID" value="TDK85403.1"/>
    <property type="molecule type" value="Genomic_DNA"/>
</dbReference>
<evidence type="ECO:0000313" key="1">
    <source>
        <dbReference type="EMBL" id="TDK85403.1"/>
    </source>
</evidence>
<keyword evidence="1" id="KW-0269">Exonuclease</keyword>
<keyword evidence="1" id="KW-0378">Hydrolase</keyword>
<dbReference type="Proteomes" id="UP000294929">
    <property type="component" value="Unassembled WGS sequence"/>
</dbReference>
<keyword evidence="1" id="KW-0540">Nuclease</keyword>
<gene>
    <name evidence="1" type="ORF">EUA03_22880</name>
</gene>
<dbReference type="GO" id="GO:0004519">
    <property type="term" value="F:endonuclease activity"/>
    <property type="evidence" value="ECO:0007669"/>
    <property type="project" value="UniProtKB-KW"/>
</dbReference>
<protein>
    <submittedName>
        <fullName evidence="1">Endonuclease/exonuclease/phosphatase family protein</fullName>
    </submittedName>
</protein>
<evidence type="ECO:0000313" key="2">
    <source>
        <dbReference type="Proteomes" id="UP000294929"/>
    </source>
</evidence>
<reference evidence="1 2" key="1">
    <citation type="submission" date="2019-01" db="EMBL/GenBank/DDBJ databases">
        <title>High-quality-draft genome sequences of five non-tuberculosis mycobacteriaceae isolated from a nosocomial environment.</title>
        <authorList>
            <person name="Tiago I."/>
            <person name="Alarico S."/>
            <person name="Pereira S.G."/>
            <person name="Coelho C."/>
            <person name="Maranha A."/>
            <person name="Empadinhas N."/>
        </authorList>
    </citation>
    <scope>NUCLEOTIDE SEQUENCE [LARGE SCALE GENOMIC DNA]</scope>
    <source>
        <strain evidence="1 2">24AIII</strain>
    </source>
</reference>
<dbReference type="InterPro" id="IPR036691">
    <property type="entry name" value="Endo/exonu/phosph_ase_sf"/>
</dbReference>
<dbReference type="RefSeq" id="WP_133428008.1">
    <property type="nucleotide sequence ID" value="NZ_SDLO01000025.1"/>
</dbReference>
<comment type="caution">
    <text evidence="1">The sequence shown here is derived from an EMBL/GenBank/DDBJ whole genome shotgun (WGS) entry which is preliminary data.</text>
</comment>
<keyword evidence="1" id="KW-0255">Endonuclease</keyword>
<organism evidence="1 2">
    <name type="scientific">Mycolicibacterium mucogenicum</name>
    <name type="common">Mycobacterium mucogenicum</name>
    <dbReference type="NCBI Taxonomy" id="56689"/>
    <lineage>
        <taxon>Bacteria</taxon>
        <taxon>Bacillati</taxon>
        <taxon>Actinomycetota</taxon>
        <taxon>Actinomycetes</taxon>
        <taxon>Mycobacteriales</taxon>
        <taxon>Mycobacteriaceae</taxon>
        <taxon>Mycolicibacterium</taxon>
    </lineage>
</organism>
<dbReference type="GO" id="GO:0004527">
    <property type="term" value="F:exonuclease activity"/>
    <property type="evidence" value="ECO:0007669"/>
    <property type="project" value="UniProtKB-KW"/>
</dbReference>